<keyword evidence="1" id="KW-0812">Transmembrane</keyword>
<evidence type="ECO:0000256" key="1">
    <source>
        <dbReference type="SAM" id="Phobius"/>
    </source>
</evidence>
<evidence type="ECO:0000313" key="4">
    <source>
        <dbReference type="Proteomes" id="UP000003980"/>
    </source>
</evidence>
<feature type="transmembrane region" description="Helical" evidence="1">
    <location>
        <begin position="235"/>
        <end position="256"/>
    </location>
</feature>
<dbReference type="InterPro" id="IPR011701">
    <property type="entry name" value="MFS"/>
</dbReference>
<dbReference type="Gene3D" id="1.20.1250.20">
    <property type="entry name" value="MFS general substrate transporter like domains"/>
    <property type="match status" value="1"/>
</dbReference>
<dbReference type="PROSITE" id="PS50850">
    <property type="entry name" value="MFS"/>
    <property type="match status" value="1"/>
</dbReference>
<dbReference type="OrthoDB" id="371889at2157"/>
<dbReference type="STRING" id="671065.MetMK1DRAFT_00001150"/>
<feature type="transmembrane region" description="Helical" evidence="1">
    <location>
        <begin position="46"/>
        <end position="66"/>
    </location>
</feature>
<reference evidence="3 4" key="1">
    <citation type="submission" date="2012-01" db="EMBL/GenBank/DDBJ databases">
        <title>Improved High-Quality Draft sequence of Metallosphaera yellowstonensis MK1.</title>
        <authorList>
            <consortium name="US DOE Joint Genome Institute"/>
            <person name="Lucas S."/>
            <person name="Han J."/>
            <person name="Cheng J.-F."/>
            <person name="Goodwin L."/>
            <person name="Pitluck S."/>
            <person name="Peters L."/>
            <person name="Teshima H."/>
            <person name="Detter J.C."/>
            <person name="Han C."/>
            <person name="Tapia R."/>
            <person name="Land M."/>
            <person name="Hauser L."/>
            <person name="Kyrpides N."/>
            <person name="Kozubal M."/>
            <person name="Macur R.E."/>
            <person name="Jay Z."/>
            <person name="Inskeep W."/>
            <person name="Woyke T."/>
        </authorList>
    </citation>
    <scope>NUCLEOTIDE SEQUENCE [LARGE SCALE GENOMIC DNA]</scope>
    <source>
        <strain evidence="3 4">MK1</strain>
    </source>
</reference>
<dbReference type="InterPro" id="IPR052714">
    <property type="entry name" value="MFS_Exporter"/>
</dbReference>
<protein>
    <submittedName>
        <fullName evidence="3">Arabinose efflux permease family protein</fullName>
    </submittedName>
</protein>
<dbReference type="AlphaFoldDB" id="H2C0P4"/>
<dbReference type="SUPFAM" id="SSF103473">
    <property type="entry name" value="MFS general substrate transporter"/>
    <property type="match status" value="1"/>
</dbReference>
<gene>
    <name evidence="3" type="ORF">MetMK1DRAFT_00001150</name>
</gene>
<dbReference type="InterPro" id="IPR020846">
    <property type="entry name" value="MFS_dom"/>
</dbReference>
<evidence type="ECO:0000259" key="2">
    <source>
        <dbReference type="PROSITE" id="PS50850"/>
    </source>
</evidence>
<dbReference type="Proteomes" id="UP000003980">
    <property type="component" value="Unassembled WGS sequence"/>
</dbReference>
<feature type="transmembrane region" description="Helical" evidence="1">
    <location>
        <begin position="101"/>
        <end position="123"/>
    </location>
</feature>
<name>H2C0P4_9CREN</name>
<feature type="domain" description="Major facilitator superfamily (MFS) profile" evidence="2">
    <location>
        <begin position="201"/>
        <end position="386"/>
    </location>
</feature>
<feature type="transmembrane region" description="Helical" evidence="1">
    <location>
        <begin position="78"/>
        <end position="95"/>
    </location>
</feature>
<sequence length="386" mass="42427">MKKENFTFIQGLLIILPITFVIRASSNVLSTSLPLLAKYQMLFPESLVGLLSGLLSFSTFLGSGLLNTRLTSKERRRAFMVSNLLYLVCFPLLYISSPSSIWFLSVLSGASLGMIMPNLITSAGLLEDRKARERLLSLYALALSLSLVFGPLLESWLLDFVSLREVFLWFSIFPCVGLIVSPFVKFPEDEGVRGGLNKEILRNPGFIASLLNIATYDVVFAFLLAFGGIFARETFHVSVADIEALFSLFFFSSLLARALMSVRPVTRLWPTVLTSVVLTCLGLSLMLFSNNLLEYALGLLILGVPHGTTLPISTIAIVRGVPVKYRNSANSLFYAFVMLNGTATPIVAGYLAGIVGLRAEIGLMIPLTILLGVLVQRYVKYVNEPK</sequence>
<keyword evidence="1" id="KW-0472">Membrane</keyword>
<dbReference type="PANTHER" id="PTHR23531">
    <property type="entry name" value="QUINOLENE RESISTANCE PROTEIN NORA"/>
    <property type="match status" value="1"/>
</dbReference>
<dbReference type="PANTHER" id="PTHR23531:SF1">
    <property type="entry name" value="QUINOLENE RESISTANCE PROTEIN NORA"/>
    <property type="match status" value="1"/>
</dbReference>
<keyword evidence="1" id="KW-1133">Transmembrane helix</keyword>
<dbReference type="InterPro" id="IPR036259">
    <property type="entry name" value="MFS_trans_sf"/>
</dbReference>
<feature type="transmembrane region" description="Helical" evidence="1">
    <location>
        <begin position="166"/>
        <end position="184"/>
    </location>
</feature>
<dbReference type="RefSeq" id="WP_009069471.1">
    <property type="nucleotide sequence ID" value="NZ_JH597755.1"/>
</dbReference>
<feature type="transmembrane region" description="Helical" evidence="1">
    <location>
        <begin position="361"/>
        <end position="379"/>
    </location>
</feature>
<dbReference type="Pfam" id="PF07690">
    <property type="entry name" value="MFS_1"/>
    <property type="match status" value="1"/>
</dbReference>
<evidence type="ECO:0000313" key="3">
    <source>
        <dbReference type="EMBL" id="EHP71306.1"/>
    </source>
</evidence>
<dbReference type="HOGENOM" id="CLU_726883_0_0_2"/>
<organism evidence="3 4">
    <name type="scientific">Metallosphaera yellowstonensis MK1</name>
    <dbReference type="NCBI Taxonomy" id="671065"/>
    <lineage>
        <taxon>Archaea</taxon>
        <taxon>Thermoproteota</taxon>
        <taxon>Thermoprotei</taxon>
        <taxon>Sulfolobales</taxon>
        <taxon>Sulfolobaceae</taxon>
        <taxon>Metallosphaera</taxon>
    </lineage>
</organism>
<feature type="transmembrane region" description="Helical" evidence="1">
    <location>
        <begin position="268"/>
        <end position="289"/>
    </location>
</feature>
<dbReference type="GO" id="GO:0022857">
    <property type="term" value="F:transmembrane transporter activity"/>
    <property type="evidence" value="ECO:0007669"/>
    <property type="project" value="InterPro"/>
</dbReference>
<feature type="transmembrane region" description="Helical" evidence="1">
    <location>
        <begin position="135"/>
        <end position="154"/>
    </location>
</feature>
<keyword evidence="4" id="KW-1185">Reference proteome</keyword>
<accession>H2C0P4</accession>
<proteinExistence type="predicted"/>
<dbReference type="EMBL" id="JH597755">
    <property type="protein sequence ID" value="EHP71306.1"/>
    <property type="molecule type" value="Genomic_DNA"/>
</dbReference>
<dbReference type="eggNOG" id="arCOG03660">
    <property type="taxonomic scope" value="Archaea"/>
</dbReference>
<feature type="transmembrane region" description="Helical" evidence="1">
    <location>
        <begin position="295"/>
        <end position="320"/>
    </location>
</feature>
<feature type="transmembrane region" description="Helical" evidence="1">
    <location>
        <begin position="205"/>
        <end position="229"/>
    </location>
</feature>
<feature type="transmembrane region" description="Helical" evidence="1">
    <location>
        <begin position="332"/>
        <end position="355"/>
    </location>
</feature>